<keyword evidence="1" id="KW-0812">Transmembrane</keyword>
<proteinExistence type="predicted"/>
<organism evidence="6 7">
    <name type="scientific">Olleya aquimaris</name>
    <dbReference type="NCBI Taxonomy" id="639310"/>
    <lineage>
        <taxon>Bacteria</taxon>
        <taxon>Pseudomonadati</taxon>
        <taxon>Bacteroidota</taxon>
        <taxon>Flavobacteriia</taxon>
        <taxon>Flavobacteriales</taxon>
        <taxon>Flavobacteriaceae</taxon>
    </lineage>
</organism>
<dbReference type="InterPro" id="IPR048406">
    <property type="entry name" value="GldM_Ig-like-2"/>
</dbReference>
<dbReference type="Pfam" id="PF21602">
    <property type="entry name" value="GldM_3rd"/>
    <property type="match status" value="1"/>
</dbReference>
<feature type="transmembrane region" description="Helical" evidence="1">
    <location>
        <begin position="12"/>
        <end position="29"/>
    </location>
</feature>
<feature type="domain" description="Gliding motility-associated protein GldM second immunoglobulin-like" evidence="5">
    <location>
        <begin position="328"/>
        <end position="406"/>
    </location>
</feature>
<dbReference type="InterPro" id="IPR022719">
    <property type="entry name" value="Motility-assoc_prot_GldM_C"/>
</dbReference>
<evidence type="ECO:0000256" key="1">
    <source>
        <dbReference type="SAM" id="Phobius"/>
    </source>
</evidence>
<keyword evidence="1" id="KW-0472">Membrane</keyword>
<dbReference type="EMBL" id="QLLO01000004">
    <property type="protein sequence ID" value="RAJ15183.1"/>
    <property type="molecule type" value="Genomic_DNA"/>
</dbReference>
<accession>A0A327RI63</accession>
<evidence type="ECO:0000313" key="7">
    <source>
        <dbReference type="Proteomes" id="UP000248703"/>
    </source>
</evidence>
<feature type="domain" description="Gliding motility-associated protein GldM C-terminal" evidence="2">
    <location>
        <begin position="409"/>
        <end position="511"/>
    </location>
</feature>
<dbReference type="RefSeq" id="WP_111659849.1">
    <property type="nucleotide sequence ID" value="NZ_QLLO01000004.1"/>
</dbReference>
<sequence>MAGGKQSARQKMINLMYLVFIAMIAMNMSKEVLSAFGLMNAKLIDNNQSADVRNAQFMQGLADKVEEQPAKYAPLKADADQITALGNDLSTYLEDLKGKMTATVKDPSNYETMDGTDWLDQYFFNGDKITPKGQEFLGKIADYRNGVKAVLADNPDLKDIVADVEKKFATDKVTNNDGKKLEWLDYHYKGFPLVASMTKMTQLQSDIKTTEAEMLSSMLAGKLKVEASLTNFEAIVVADKTAFFNGEQFSGKIILGKNDKTLRADKVIVNGQELPEDAMQAGQTLLKFPAGRVGEQKIKGEFQFKEGDSIITLPFESSYAVIPKPNAATISADKMNVVYRGVPNPMTISFAGVPDNKVQASATGLSPKGGGKYIMTPGTGKEVTINVTGTLPDGTKVSDNAKFRIKDIPKPFGEIAGRAEGSLPRNNIEIGTIKAVFDDFDFDLPLTVTSFKFKVPGQATVNVSGNKLNGQAKAALRKARRGDAVQIFDIKSKPSGANVRIKPASPISIEVAN</sequence>
<comment type="caution">
    <text evidence="6">The sequence shown here is derived from an EMBL/GenBank/DDBJ whole genome shotgun (WGS) entry which is preliminary data.</text>
</comment>
<dbReference type="Pfam" id="PF12081">
    <property type="entry name" value="GldM_1st"/>
    <property type="match status" value="1"/>
</dbReference>
<dbReference type="Pfam" id="PF12080">
    <property type="entry name" value="GldM_4th"/>
    <property type="match status" value="1"/>
</dbReference>
<keyword evidence="1" id="KW-1133">Transmembrane helix</keyword>
<dbReference type="Proteomes" id="UP000248703">
    <property type="component" value="Unassembled WGS sequence"/>
</dbReference>
<dbReference type="InterPro" id="IPR048405">
    <property type="entry name" value="GldM_Ig-like-1"/>
</dbReference>
<evidence type="ECO:0000259" key="2">
    <source>
        <dbReference type="Pfam" id="PF12080"/>
    </source>
</evidence>
<dbReference type="AlphaFoldDB" id="A0A327RI63"/>
<keyword evidence="7" id="KW-1185">Reference proteome</keyword>
<dbReference type="InterPro" id="IPR022720">
    <property type="entry name" value="Motility-assoc_prot_GldM_N"/>
</dbReference>
<evidence type="ECO:0000313" key="6">
    <source>
        <dbReference type="EMBL" id="RAJ15183.1"/>
    </source>
</evidence>
<name>A0A327RI63_9FLAO</name>
<feature type="domain" description="Gliding motility-associated protein GldM first immunoglobulin-like" evidence="4">
    <location>
        <begin position="226"/>
        <end position="323"/>
    </location>
</feature>
<dbReference type="Pfam" id="PF21601">
    <property type="entry name" value="GldM_2nd"/>
    <property type="match status" value="1"/>
</dbReference>
<gene>
    <name evidence="6" type="ORF">LY08_01535</name>
</gene>
<feature type="domain" description="Gliding motility-associated protein GldM N-terminal" evidence="3">
    <location>
        <begin position="31"/>
        <end position="220"/>
    </location>
</feature>
<evidence type="ECO:0000259" key="4">
    <source>
        <dbReference type="Pfam" id="PF21601"/>
    </source>
</evidence>
<reference evidence="6 7" key="1">
    <citation type="submission" date="2018-06" db="EMBL/GenBank/DDBJ databases">
        <title>Genomic Encyclopedia of Archaeal and Bacterial Type Strains, Phase II (KMG-II): from individual species to whole genera.</title>
        <authorList>
            <person name="Goeker M."/>
        </authorList>
    </citation>
    <scope>NUCLEOTIDE SEQUENCE [LARGE SCALE GENOMIC DNA]</scope>
    <source>
        <strain evidence="6 7">DSM 24464</strain>
    </source>
</reference>
<dbReference type="NCBIfam" id="TIGR03517">
    <property type="entry name" value="GldM_gliding"/>
    <property type="match status" value="1"/>
</dbReference>
<evidence type="ECO:0000259" key="5">
    <source>
        <dbReference type="Pfam" id="PF21602"/>
    </source>
</evidence>
<evidence type="ECO:0000259" key="3">
    <source>
        <dbReference type="Pfam" id="PF12081"/>
    </source>
</evidence>
<dbReference type="OrthoDB" id="1490890at2"/>
<dbReference type="InterPro" id="IPR019859">
    <property type="entry name" value="Motility-assoc_prot_GldM"/>
</dbReference>
<protein>
    <submittedName>
        <fullName evidence="6">Gliding motility-associated protein GldM</fullName>
    </submittedName>
</protein>